<evidence type="ECO:0000256" key="8">
    <source>
        <dbReference type="ARBA" id="ARBA00023180"/>
    </source>
</evidence>
<sequence length="396" mass="45174">MEEKDKASTRPDYVKFWKGVVANNKTNPNILSADGDVQVRLAMEGDYAYVGDKTQIEITMATNCHLTMVLSDIVSMQYAIAFPNNSPFTKIFSNELPSNTIASNVIGCWNLWKCTTDGTTDVTENRRTYVRKTATNDDTILNCTLLCSLKACQNYLAKPFEYGRKHVVRSSLIHNSRWLLGIVDNEDISVFELTNSTVLDNVAVIQYRTSVLNKPQHHTNKMDFRDTKDCIWLPIKTLMWEKEKRRWSTVGYLQHSGSLLTLTEIFPNSKMGFNKRKFLVGTLPWDPFVIFNEKGNEYTGFTIDLLHHLALALNFTYDITQPHDGKWGAQMENGSWNGLIGQLERRDVDLVAAPVAVQISRENVVDFTIPYYYDAPAILLKKPDPNAKKWRTLIDP</sequence>
<keyword evidence="6" id="KW-0472">Membrane</keyword>
<keyword evidence="4" id="KW-1133">Transmembrane helix</keyword>
<keyword evidence="7" id="KW-0675">Receptor</keyword>
<feature type="domain" description="Ionotropic glutamate receptor L-glutamate and glycine-binding" evidence="11">
    <location>
        <begin position="287"/>
        <end position="345"/>
    </location>
</feature>
<dbReference type="Pfam" id="PF10613">
    <property type="entry name" value="Lig_chan-Glu_bd"/>
    <property type="match status" value="1"/>
</dbReference>
<comment type="subcellular location">
    <subcellularLocation>
        <location evidence="1">Membrane</location>
        <topology evidence="1">Multi-pass membrane protein</topology>
    </subcellularLocation>
</comment>
<gene>
    <name evidence="12" type="ORF">MEDL_15437</name>
</gene>
<evidence type="ECO:0000256" key="6">
    <source>
        <dbReference type="ARBA" id="ARBA00023136"/>
    </source>
</evidence>
<dbReference type="EMBL" id="CAJPWZ010000765">
    <property type="protein sequence ID" value="CAG2200796.1"/>
    <property type="molecule type" value="Genomic_DNA"/>
</dbReference>
<keyword evidence="8" id="KW-0325">Glycoprotein</keyword>
<organism evidence="12 13">
    <name type="scientific">Mytilus edulis</name>
    <name type="common">Blue mussel</name>
    <dbReference type="NCBI Taxonomy" id="6550"/>
    <lineage>
        <taxon>Eukaryota</taxon>
        <taxon>Metazoa</taxon>
        <taxon>Spiralia</taxon>
        <taxon>Lophotrochozoa</taxon>
        <taxon>Mollusca</taxon>
        <taxon>Bivalvia</taxon>
        <taxon>Autobranchia</taxon>
        <taxon>Pteriomorphia</taxon>
        <taxon>Mytilida</taxon>
        <taxon>Mytiloidea</taxon>
        <taxon>Mytilidae</taxon>
        <taxon>Mytilinae</taxon>
        <taxon>Mytilus</taxon>
    </lineage>
</organism>
<dbReference type="InterPro" id="IPR015683">
    <property type="entry name" value="Ionotropic_Glu_rcpt"/>
</dbReference>
<evidence type="ECO:0000259" key="11">
    <source>
        <dbReference type="SMART" id="SM00918"/>
    </source>
</evidence>
<protein>
    <recommendedName>
        <fullName evidence="11">Ionotropic glutamate receptor L-glutamate and glycine-binding domain-containing protein</fullName>
    </recommendedName>
</protein>
<dbReference type="PANTHER" id="PTHR18966">
    <property type="entry name" value="IONOTROPIC GLUTAMATE RECEPTOR"/>
    <property type="match status" value="1"/>
</dbReference>
<reference evidence="12" key="1">
    <citation type="submission" date="2021-03" db="EMBL/GenBank/DDBJ databases">
        <authorList>
            <person name="Bekaert M."/>
        </authorList>
    </citation>
    <scope>NUCLEOTIDE SEQUENCE</scope>
</reference>
<evidence type="ECO:0000256" key="4">
    <source>
        <dbReference type="ARBA" id="ARBA00022989"/>
    </source>
</evidence>
<dbReference type="InterPro" id="IPR019594">
    <property type="entry name" value="Glu/Gly-bd"/>
</dbReference>
<dbReference type="Gene3D" id="3.40.190.10">
    <property type="entry name" value="Periplasmic binding protein-like II"/>
    <property type="match status" value="2"/>
</dbReference>
<dbReference type="GO" id="GO:0016020">
    <property type="term" value="C:membrane"/>
    <property type="evidence" value="ECO:0007669"/>
    <property type="project" value="UniProtKB-SubCell"/>
</dbReference>
<keyword evidence="13" id="KW-1185">Reference proteome</keyword>
<dbReference type="SMART" id="SM00918">
    <property type="entry name" value="Lig_chan-Glu_bd"/>
    <property type="match status" value="1"/>
</dbReference>
<dbReference type="SUPFAM" id="SSF53850">
    <property type="entry name" value="Periplasmic binding protein-like II"/>
    <property type="match status" value="2"/>
</dbReference>
<keyword evidence="2" id="KW-0813">Transport</keyword>
<evidence type="ECO:0000256" key="5">
    <source>
        <dbReference type="ARBA" id="ARBA00023065"/>
    </source>
</evidence>
<evidence type="ECO:0000256" key="2">
    <source>
        <dbReference type="ARBA" id="ARBA00022448"/>
    </source>
</evidence>
<dbReference type="GO" id="GO:0015276">
    <property type="term" value="F:ligand-gated monoatomic ion channel activity"/>
    <property type="evidence" value="ECO:0007669"/>
    <property type="project" value="InterPro"/>
</dbReference>
<dbReference type="OrthoDB" id="9997229at2759"/>
<accession>A0A8S3QWL4</accession>
<keyword evidence="3" id="KW-0812">Transmembrane</keyword>
<name>A0A8S3QWL4_MYTED</name>
<dbReference type="Proteomes" id="UP000683360">
    <property type="component" value="Unassembled WGS sequence"/>
</dbReference>
<evidence type="ECO:0000256" key="1">
    <source>
        <dbReference type="ARBA" id="ARBA00004141"/>
    </source>
</evidence>
<dbReference type="FunFam" id="3.40.190.10:FF:000024">
    <property type="entry name" value="Glutamate receptor, ionotropic, delta 1"/>
    <property type="match status" value="1"/>
</dbReference>
<keyword evidence="9" id="KW-1071">Ligand-gated ion channel</keyword>
<evidence type="ECO:0000256" key="10">
    <source>
        <dbReference type="ARBA" id="ARBA00023303"/>
    </source>
</evidence>
<evidence type="ECO:0000313" key="12">
    <source>
        <dbReference type="EMBL" id="CAG2200796.1"/>
    </source>
</evidence>
<evidence type="ECO:0000313" key="13">
    <source>
        <dbReference type="Proteomes" id="UP000683360"/>
    </source>
</evidence>
<comment type="caution">
    <text evidence="12">The sequence shown here is derived from an EMBL/GenBank/DDBJ whole genome shotgun (WGS) entry which is preliminary data.</text>
</comment>
<evidence type="ECO:0000256" key="9">
    <source>
        <dbReference type="ARBA" id="ARBA00023286"/>
    </source>
</evidence>
<keyword evidence="10" id="KW-0407">Ion channel</keyword>
<evidence type="ECO:0000256" key="7">
    <source>
        <dbReference type="ARBA" id="ARBA00023170"/>
    </source>
</evidence>
<dbReference type="AlphaFoldDB" id="A0A8S3QWL4"/>
<evidence type="ECO:0000256" key="3">
    <source>
        <dbReference type="ARBA" id="ARBA00022692"/>
    </source>
</evidence>
<proteinExistence type="predicted"/>
<keyword evidence="5" id="KW-0406">Ion transport</keyword>